<feature type="non-terminal residue" evidence="1">
    <location>
        <position position="1"/>
    </location>
</feature>
<comment type="caution">
    <text evidence="1">The sequence shown here is derived from an EMBL/GenBank/DDBJ whole genome shotgun (WGS) entry which is preliminary data.</text>
</comment>
<sequence length="89" mass="10675">YWENDSNTLCWCEKCLNKSEEKFLEYKENIEILECLVKDLDEELGIIKDDNSIEKLKYEQQIKVKELLDKNENLFAEELTQLGRTVEQK</sequence>
<dbReference type="Proteomes" id="UP000789702">
    <property type="component" value="Unassembled WGS sequence"/>
</dbReference>
<evidence type="ECO:0000313" key="2">
    <source>
        <dbReference type="Proteomes" id="UP000789702"/>
    </source>
</evidence>
<gene>
    <name evidence="1" type="ORF">DHETER_LOCUS7487</name>
</gene>
<proteinExistence type="predicted"/>
<protein>
    <submittedName>
        <fullName evidence="1">14985_t:CDS:1</fullName>
    </submittedName>
</protein>
<evidence type="ECO:0000313" key="1">
    <source>
        <dbReference type="EMBL" id="CAG8607235.1"/>
    </source>
</evidence>
<reference evidence="1" key="1">
    <citation type="submission" date="2021-06" db="EMBL/GenBank/DDBJ databases">
        <authorList>
            <person name="Kallberg Y."/>
            <person name="Tangrot J."/>
            <person name="Rosling A."/>
        </authorList>
    </citation>
    <scope>NUCLEOTIDE SEQUENCE</scope>
    <source>
        <strain evidence="1">IL203A</strain>
    </source>
</reference>
<organism evidence="1 2">
    <name type="scientific">Dentiscutata heterogama</name>
    <dbReference type="NCBI Taxonomy" id="1316150"/>
    <lineage>
        <taxon>Eukaryota</taxon>
        <taxon>Fungi</taxon>
        <taxon>Fungi incertae sedis</taxon>
        <taxon>Mucoromycota</taxon>
        <taxon>Glomeromycotina</taxon>
        <taxon>Glomeromycetes</taxon>
        <taxon>Diversisporales</taxon>
        <taxon>Gigasporaceae</taxon>
        <taxon>Dentiscutata</taxon>
    </lineage>
</organism>
<accession>A0ACA9MQC6</accession>
<name>A0ACA9MQC6_9GLOM</name>
<dbReference type="EMBL" id="CAJVPU010010613">
    <property type="protein sequence ID" value="CAG8607235.1"/>
    <property type="molecule type" value="Genomic_DNA"/>
</dbReference>
<keyword evidence="2" id="KW-1185">Reference proteome</keyword>